<feature type="domain" description="Serine dehydratase beta chain" evidence="13">
    <location>
        <begin position="3"/>
        <end position="154"/>
    </location>
</feature>
<dbReference type="InterPro" id="IPR029009">
    <property type="entry name" value="ASB_dom_sf"/>
</dbReference>
<comment type="pathway">
    <text evidence="2">Carbohydrate biosynthesis; gluconeogenesis.</text>
</comment>
<evidence type="ECO:0000256" key="5">
    <source>
        <dbReference type="ARBA" id="ARBA00022485"/>
    </source>
</evidence>
<gene>
    <name evidence="14" type="ORF">ESZ36_12780</name>
</gene>
<sequence>MISVFDMFSIGIGPSSSHTVGPMKAAKLFVDALVKQDLLNNVDRARCELFGSLGQTGIGHGTGKAVILGFSGQTPENIPVESIESTLAEVVSSQKISLNGTHEVSFPKDDAIIYHRKKTLPAHSNAMTLYAYQGDTLVLEQTYYSIGGGFIVEDCDFEKEKDKALSLHTNIKPPHVFTTGDKLLQEAKEHGLSISTIMMNNEKCLNDEATIRTKLIEIWDAMKASVDRGIATEGILPGGLNLNRRAPALHRSLMVENSNDPLTAMDWVNLFAMAVNEENAAGSRVVTAPTNGAAGIIPAVLCYYDKFVKPVSDDDCIRYLLTAAAIGILYKTNASISGAEVGCQGEVGVACSMAAGALTEILGGTPIQVENAAEIGMEHNLGLTCDPVGGLVQVPCIERNAMGSVKAINASRLALRGNGTSKVSLDKVIKTMWETGNDMKTKYKETSRGGLAVNIIEC</sequence>
<evidence type="ECO:0000259" key="12">
    <source>
        <dbReference type="Pfam" id="PF03313"/>
    </source>
</evidence>
<dbReference type="GO" id="GO:0003941">
    <property type="term" value="F:L-serine ammonia-lyase activity"/>
    <property type="evidence" value="ECO:0007669"/>
    <property type="project" value="UniProtKB-UniRule"/>
</dbReference>
<dbReference type="GO" id="GO:0006094">
    <property type="term" value="P:gluconeogenesis"/>
    <property type="evidence" value="ECO:0007669"/>
    <property type="project" value="UniProtKB-KW"/>
</dbReference>
<keyword evidence="4 11" id="KW-0312">Gluconeogenesis</keyword>
<evidence type="ECO:0000256" key="3">
    <source>
        <dbReference type="ARBA" id="ARBA00008636"/>
    </source>
</evidence>
<dbReference type="InterPro" id="IPR004644">
    <property type="entry name" value="Fe-S_L-Ser_mono"/>
</dbReference>
<proteinExistence type="inferred from homology"/>
<name>A0A5C6QDX2_9GAMM</name>
<evidence type="ECO:0000313" key="15">
    <source>
        <dbReference type="Proteomes" id="UP000321822"/>
    </source>
</evidence>
<keyword evidence="6 11" id="KW-0479">Metal-binding</keyword>
<comment type="similarity">
    <text evidence="3 11">Belongs to the iron-sulfur dependent L-serine dehydratase family.</text>
</comment>
<comment type="cofactor">
    <cofactor evidence="1 11">
        <name>[4Fe-4S] cluster</name>
        <dbReference type="ChEBI" id="CHEBI:49883"/>
    </cofactor>
</comment>
<dbReference type="InterPro" id="IPR005130">
    <property type="entry name" value="Ser_deHydtase-like_asu"/>
</dbReference>
<dbReference type="OrthoDB" id="9805537at2"/>
<dbReference type="InterPro" id="IPR005131">
    <property type="entry name" value="Ser_deHydtase_bsu"/>
</dbReference>
<dbReference type="RefSeq" id="WP_146788568.1">
    <property type="nucleotide sequence ID" value="NZ_VOLT01000006.1"/>
</dbReference>
<evidence type="ECO:0000256" key="1">
    <source>
        <dbReference type="ARBA" id="ARBA00001966"/>
    </source>
</evidence>
<evidence type="ECO:0000256" key="11">
    <source>
        <dbReference type="RuleBase" id="RU366059"/>
    </source>
</evidence>
<organism evidence="14 15">
    <name type="scientific">Colwellia demingiae</name>
    <dbReference type="NCBI Taxonomy" id="89401"/>
    <lineage>
        <taxon>Bacteria</taxon>
        <taxon>Pseudomonadati</taxon>
        <taxon>Pseudomonadota</taxon>
        <taxon>Gammaproteobacteria</taxon>
        <taxon>Alteromonadales</taxon>
        <taxon>Colwelliaceae</taxon>
        <taxon>Colwellia</taxon>
    </lineage>
</organism>
<dbReference type="NCBIfam" id="TIGR00720">
    <property type="entry name" value="sda_mono"/>
    <property type="match status" value="1"/>
</dbReference>
<dbReference type="GO" id="GO:0046872">
    <property type="term" value="F:metal ion binding"/>
    <property type="evidence" value="ECO:0007669"/>
    <property type="project" value="UniProtKB-KW"/>
</dbReference>
<dbReference type="EMBL" id="VOLT01000006">
    <property type="protein sequence ID" value="TWX67184.1"/>
    <property type="molecule type" value="Genomic_DNA"/>
</dbReference>
<evidence type="ECO:0000256" key="9">
    <source>
        <dbReference type="ARBA" id="ARBA00023239"/>
    </source>
</evidence>
<dbReference type="Pfam" id="PF03313">
    <property type="entry name" value="SDH_alpha"/>
    <property type="match status" value="1"/>
</dbReference>
<keyword evidence="15" id="KW-1185">Reference proteome</keyword>
<evidence type="ECO:0000256" key="6">
    <source>
        <dbReference type="ARBA" id="ARBA00022723"/>
    </source>
</evidence>
<dbReference type="GO" id="GO:0009063">
    <property type="term" value="P:amino acid catabolic process"/>
    <property type="evidence" value="ECO:0007669"/>
    <property type="project" value="UniProtKB-ARBA"/>
</dbReference>
<evidence type="ECO:0000256" key="2">
    <source>
        <dbReference type="ARBA" id="ARBA00004742"/>
    </source>
</evidence>
<keyword evidence="9 11" id="KW-0456">Lyase</keyword>
<evidence type="ECO:0000256" key="4">
    <source>
        <dbReference type="ARBA" id="ARBA00022432"/>
    </source>
</evidence>
<dbReference type="PANTHER" id="PTHR30182">
    <property type="entry name" value="L-SERINE DEHYDRATASE"/>
    <property type="match status" value="1"/>
</dbReference>
<keyword evidence="5 11" id="KW-0004">4Fe-4S</keyword>
<evidence type="ECO:0000259" key="13">
    <source>
        <dbReference type="Pfam" id="PF03315"/>
    </source>
</evidence>
<comment type="catalytic activity">
    <reaction evidence="10 11">
        <text>L-serine = pyruvate + NH4(+)</text>
        <dbReference type="Rhea" id="RHEA:19169"/>
        <dbReference type="ChEBI" id="CHEBI:15361"/>
        <dbReference type="ChEBI" id="CHEBI:28938"/>
        <dbReference type="ChEBI" id="CHEBI:33384"/>
        <dbReference type="EC" id="4.3.1.17"/>
    </reaction>
</comment>
<keyword evidence="8 11" id="KW-0411">Iron-sulfur</keyword>
<keyword evidence="7 11" id="KW-0408">Iron</keyword>
<feature type="domain" description="Serine dehydratase-like alpha subunit" evidence="12">
    <location>
        <begin position="189"/>
        <end position="452"/>
    </location>
</feature>
<evidence type="ECO:0000256" key="10">
    <source>
        <dbReference type="ARBA" id="ARBA00049406"/>
    </source>
</evidence>
<dbReference type="FunFam" id="3.30.1330.90:FF:000001">
    <property type="entry name" value="L-serine ammonia-lyase 1"/>
    <property type="match status" value="1"/>
</dbReference>
<evidence type="ECO:0000313" key="14">
    <source>
        <dbReference type="EMBL" id="TWX67184.1"/>
    </source>
</evidence>
<dbReference type="Gene3D" id="3.30.1330.90">
    <property type="entry name" value="D-3-phosphoglycerate dehydrogenase, domain 3"/>
    <property type="match status" value="1"/>
</dbReference>
<protein>
    <recommendedName>
        <fullName evidence="11">L-serine dehydratase</fullName>
        <ecNumber evidence="11">4.3.1.17</ecNumber>
    </recommendedName>
</protein>
<dbReference type="EC" id="4.3.1.17" evidence="11"/>
<dbReference type="AlphaFoldDB" id="A0A5C6QDX2"/>
<evidence type="ECO:0000256" key="8">
    <source>
        <dbReference type="ARBA" id="ARBA00023014"/>
    </source>
</evidence>
<dbReference type="Pfam" id="PF03315">
    <property type="entry name" value="SDH_beta"/>
    <property type="match status" value="1"/>
</dbReference>
<dbReference type="InterPro" id="IPR051318">
    <property type="entry name" value="Fe-S_L-Ser"/>
</dbReference>
<dbReference type="GO" id="GO:0051539">
    <property type="term" value="F:4 iron, 4 sulfur cluster binding"/>
    <property type="evidence" value="ECO:0007669"/>
    <property type="project" value="UniProtKB-UniRule"/>
</dbReference>
<accession>A0A5C6QDX2</accession>
<dbReference type="SUPFAM" id="SSF143548">
    <property type="entry name" value="Serine metabolism enzymes domain"/>
    <property type="match status" value="1"/>
</dbReference>
<reference evidence="14 15" key="1">
    <citation type="submission" date="2019-07" db="EMBL/GenBank/DDBJ databases">
        <title>Genomes of sea-ice associated Colwellia species.</title>
        <authorList>
            <person name="Bowman J.P."/>
        </authorList>
    </citation>
    <scope>NUCLEOTIDE SEQUENCE [LARGE SCALE GENOMIC DNA]</scope>
    <source>
        <strain evidence="14 15">ACAM 459</strain>
    </source>
</reference>
<evidence type="ECO:0000256" key="7">
    <source>
        <dbReference type="ARBA" id="ARBA00023004"/>
    </source>
</evidence>
<dbReference type="Proteomes" id="UP000321822">
    <property type="component" value="Unassembled WGS sequence"/>
</dbReference>
<comment type="caution">
    <text evidence="14">The sequence shown here is derived from an EMBL/GenBank/DDBJ whole genome shotgun (WGS) entry which is preliminary data.</text>
</comment>
<dbReference type="PANTHER" id="PTHR30182:SF1">
    <property type="entry name" value="L-SERINE DEHYDRATASE 1"/>
    <property type="match status" value="1"/>
</dbReference>